<dbReference type="InterPro" id="IPR050902">
    <property type="entry name" value="ABC_Transporter_SBP"/>
</dbReference>
<organism evidence="3 4">
    <name type="scientific">Pararhodobacter aggregans</name>
    <dbReference type="NCBI Taxonomy" id="404875"/>
    <lineage>
        <taxon>Bacteria</taxon>
        <taxon>Pseudomonadati</taxon>
        <taxon>Pseudomonadota</taxon>
        <taxon>Alphaproteobacteria</taxon>
        <taxon>Rhodobacterales</taxon>
        <taxon>Paracoccaceae</taxon>
        <taxon>Pararhodobacter</taxon>
    </lineage>
</organism>
<reference evidence="3 4" key="1">
    <citation type="journal article" date="2011" name="Syst. Appl. Microbiol.">
        <title>Defluviimonas denitrificans gen. nov., sp. nov., and Pararhodobacter aggregans gen. nov., sp. nov., non-phototrophic Rhodobacteraceae from the biofilter of a marine aquaculture.</title>
        <authorList>
            <person name="Foesel B.U."/>
            <person name="Drake H.L."/>
            <person name="Schramm A."/>
        </authorList>
    </citation>
    <scope>NUCLEOTIDE SEQUENCE [LARGE SCALE GENOMIC DNA]</scope>
    <source>
        <strain evidence="3 4">D1-19</strain>
    </source>
</reference>
<dbReference type="EMBL" id="QDDR01000002">
    <property type="protein sequence ID" value="PVE48541.1"/>
    <property type="molecule type" value="Genomic_DNA"/>
</dbReference>
<dbReference type="InterPro" id="IPR002491">
    <property type="entry name" value="ABC_transptr_periplasmic_BD"/>
</dbReference>
<name>A0A2T7UVC7_9RHOB</name>
<dbReference type="Proteomes" id="UP000244810">
    <property type="component" value="Unassembled WGS sequence"/>
</dbReference>
<keyword evidence="1" id="KW-0732">Signal</keyword>
<evidence type="ECO:0000256" key="1">
    <source>
        <dbReference type="SAM" id="SignalP"/>
    </source>
</evidence>
<dbReference type="PANTHER" id="PTHR30535">
    <property type="entry name" value="VITAMIN B12-BINDING PROTEIN"/>
    <property type="match status" value="1"/>
</dbReference>
<evidence type="ECO:0000313" key="4">
    <source>
        <dbReference type="Proteomes" id="UP000244810"/>
    </source>
</evidence>
<dbReference type="AlphaFoldDB" id="A0A2T7UVC7"/>
<dbReference type="RefSeq" id="WP_107750571.1">
    <property type="nucleotide sequence ID" value="NZ_QBKF01000002.1"/>
</dbReference>
<feature type="domain" description="Fe/B12 periplasmic-binding" evidence="2">
    <location>
        <begin position="20"/>
        <end position="270"/>
    </location>
</feature>
<sequence length="270" mass="27195">MRGLLVVAALAATPALAQDRVVVAGSALCEVVAALGQVDRVVGRDTTCMYPEVFAGLPDVGYLRALSPEGLLSLDPDLILADVDAGPPATMDLVAASAVPVVRIAADFTEAGVIARIEGVAEALGVDPSPLVGSVTEGFATLAEARAAADHPRVLFILSAAGGRVMAAGQGTAAQGILTLAGAQNVLDGFEGYRPLTDEAIAAAAPDAILMMDRSGDHALDDAAILAHPALGLTPAAQNGRIVRMDGALLLGFGPRTPEAALALIRALEG</sequence>
<keyword evidence="4" id="KW-1185">Reference proteome</keyword>
<dbReference type="Gene3D" id="3.40.50.1980">
    <property type="entry name" value="Nitrogenase molybdenum iron protein domain"/>
    <property type="match status" value="2"/>
</dbReference>
<dbReference type="PANTHER" id="PTHR30535:SF4">
    <property type="entry name" value="HEMIN-BINDING PERIPLASMIC PROTEIN HMUT"/>
    <property type="match status" value="1"/>
</dbReference>
<comment type="caution">
    <text evidence="3">The sequence shown here is derived from an EMBL/GenBank/DDBJ whole genome shotgun (WGS) entry which is preliminary data.</text>
</comment>
<dbReference type="SUPFAM" id="SSF53807">
    <property type="entry name" value="Helical backbone' metal receptor"/>
    <property type="match status" value="1"/>
</dbReference>
<dbReference type="PROSITE" id="PS50983">
    <property type="entry name" value="FE_B12_PBP"/>
    <property type="match status" value="1"/>
</dbReference>
<accession>A0A2T7UVC7</accession>
<gene>
    <name evidence="3" type="ORF">DDE23_05665</name>
</gene>
<proteinExistence type="predicted"/>
<feature type="signal peptide" evidence="1">
    <location>
        <begin position="1"/>
        <end position="17"/>
    </location>
</feature>
<evidence type="ECO:0000259" key="2">
    <source>
        <dbReference type="PROSITE" id="PS50983"/>
    </source>
</evidence>
<evidence type="ECO:0000313" key="3">
    <source>
        <dbReference type="EMBL" id="PVE48541.1"/>
    </source>
</evidence>
<dbReference type="Pfam" id="PF01497">
    <property type="entry name" value="Peripla_BP_2"/>
    <property type="match status" value="1"/>
</dbReference>
<protein>
    <submittedName>
        <fullName evidence="3">Hemin ABC transporter substrate-binding protein</fullName>
    </submittedName>
</protein>
<feature type="chain" id="PRO_5015502180" evidence="1">
    <location>
        <begin position="18"/>
        <end position="270"/>
    </location>
</feature>
<dbReference type="OrthoDB" id="9797736at2"/>